<dbReference type="Proteomes" id="UP000232693">
    <property type="component" value="Chromosome"/>
</dbReference>
<dbReference type="Pfam" id="PF07179">
    <property type="entry name" value="SseB"/>
    <property type="match status" value="1"/>
</dbReference>
<organism evidence="1 2">
    <name type="scientific">Kangiella profundi</name>
    <dbReference type="NCBI Taxonomy" id="1561924"/>
    <lineage>
        <taxon>Bacteria</taxon>
        <taxon>Pseudomonadati</taxon>
        <taxon>Pseudomonadota</taxon>
        <taxon>Gammaproteobacteria</taxon>
        <taxon>Kangiellales</taxon>
        <taxon>Kangiellaceae</taxon>
        <taxon>Kangiella</taxon>
    </lineage>
</organism>
<sequence length="151" mass="17081">MFKLTVIFTAVLFISISSYAEDDNLSPLDQAYVLAMENADQELDYYNLFLNSELFIPVHSYKKDESPKTGVTFDPILMKTDGVLVLMLFDSLERLRAWGNDDMAYVSMPGRTVVEAVGSDIHWALNVGTGNMKVFVPEELQWLEELVNSSK</sequence>
<dbReference type="RefSeq" id="WP_106647696.1">
    <property type="nucleotide sequence ID" value="NZ_BMGO01000001.1"/>
</dbReference>
<evidence type="ECO:0000313" key="1">
    <source>
        <dbReference type="EMBL" id="AUD79907.1"/>
    </source>
</evidence>
<dbReference type="KEGG" id="kpd:CW740_11855"/>
<dbReference type="InterPro" id="IPR009839">
    <property type="entry name" value="SseB_N"/>
</dbReference>
<reference evidence="1 2" key="1">
    <citation type="submission" date="2017-12" db="EMBL/GenBank/DDBJ databases">
        <title>Kangiella profundi FT102 completed genome.</title>
        <authorList>
            <person name="Xu J."/>
            <person name="Wang J."/>
            <person name="Lu Y."/>
        </authorList>
    </citation>
    <scope>NUCLEOTIDE SEQUENCE [LARGE SCALE GENOMIC DNA]</scope>
    <source>
        <strain evidence="1 2">FT102</strain>
    </source>
</reference>
<gene>
    <name evidence="1" type="ORF">CW740_11855</name>
</gene>
<dbReference type="OrthoDB" id="5622177at2"/>
<evidence type="ECO:0000313" key="2">
    <source>
        <dbReference type="Proteomes" id="UP000232693"/>
    </source>
</evidence>
<proteinExistence type="predicted"/>
<dbReference type="EMBL" id="CP025120">
    <property type="protein sequence ID" value="AUD79907.1"/>
    <property type="molecule type" value="Genomic_DNA"/>
</dbReference>
<keyword evidence="2" id="KW-1185">Reference proteome</keyword>
<dbReference type="AlphaFoldDB" id="A0A2K9AEQ9"/>
<accession>A0A2K9AEQ9</accession>
<protein>
    <submittedName>
        <fullName evidence="1">Uncharacterized protein</fullName>
    </submittedName>
</protein>
<name>A0A2K9AEQ9_9GAMM</name>